<dbReference type="Gene3D" id="3.40.50.720">
    <property type="entry name" value="NAD(P)-binding Rossmann-like Domain"/>
    <property type="match status" value="1"/>
</dbReference>
<dbReference type="CDD" id="cd08249">
    <property type="entry name" value="enoyl_reductase_like"/>
    <property type="match status" value="1"/>
</dbReference>
<dbReference type="InterPro" id="IPR013154">
    <property type="entry name" value="ADH-like_N"/>
</dbReference>
<protein>
    <recommendedName>
        <fullName evidence="3">Enoyl reductase (ER) domain-containing protein</fullName>
    </recommendedName>
</protein>
<dbReference type="PANTHER" id="PTHR45348:SF2">
    <property type="entry name" value="ZINC-TYPE ALCOHOL DEHYDROGENASE-LIKE PROTEIN C2E1P3.01"/>
    <property type="match status" value="1"/>
</dbReference>
<dbReference type="Pfam" id="PF08240">
    <property type="entry name" value="ADH_N"/>
    <property type="match status" value="1"/>
</dbReference>
<dbReference type="InterPro" id="IPR020843">
    <property type="entry name" value="ER"/>
</dbReference>
<dbReference type="GeneID" id="89976325"/>
<comment type="caution">
    <text evidence="4">The sequence shown here is derived from an EMBL/GenBank/DDBJ whole genome shotgun (WGS) entry which is preliminary data.</text>
</comment>
<keyword evidence="5" id="KW-1185">Reference proteome</keyword>
<dbReference type="SUPFAM" id="SSF51735">
    <property type="entry name" value="NAD(P)-binding Rossmann-fold domains"/>
    <property type="match status" value="1"/>
</dbReference>
<dbReference type="AlphaFoldDB" id="A0AAV9NM46"/>
<dbReference type="GO" id="GO:0016651">
    <property type="term" value="F:oxidoreductase activity, acting on NAD(P)H"/>
    <property type="evidence" value="ECO:0007669"/>
    <property type="project" value="InterPro"/>
</dbReference>
<dbReference type="PANTHER" id="PTHR45348">
    <property type="entry name" value="HYPOTHETICAL OXIDOREDUCTASE (EUROFUNG)"/>
    <property type="match status" value="1"/>
</dbReference>
<dbReference type="InterPro" id="IPR013149">
    <property type="entry name" value="ADH-like_C"/>
</dbReference>
<dbReference type="InterPro" id="IPR011032">
    <property type="entry name" value="GroES-like_sf"/>
</dbReference>
<dbReference type="SMART" id="SM00829">
    <property type="entry name" value="PKS_ER"/>
    <property type="match status" value="1"/>
</dbReference>
<evidence type="ECO:0000259" key="3">
    <source>
        <dbReference type="SMART" id="SM00829"/>
    </source>
</evidence>
<dbReference type="EMBL" id="JAVRRD010000003">
    <property type="protein sequence ID" value="KAK5061616.1"/>
    <property type="molecule type" value="Genomic_DNA"/>
</dbReference>
<dbReference type="InterPro" id="IPR047122">
    <property type="entry name" value="Trans-enoyl_RdTase-like"/>
</dbReference>
<evidence type="ECO:0000256" key="2">
    <source>
        <dbReference type="ARBA" id="ARBA00023002"/>
    </source>
</evidence>
<gene>
    <name evidence="4" type="ORF">LTR84_008160</name>
</gene>
<reference evidence="4 5" key="1">
    <citation type="submission" date="2023-08" db="EMBL/GenBank/DDBJ databases">
        <title>Black Yeasts Isolated from many extreme environments.</title>
        <authorList>
            <person name="Coleine C."/>
            <person name="Stajich J.E."/>
            <person name="Selbmann L."/>
        </authorList>
    </citation>
    <scope>NUCLEOTIDE SEQUENCE [LARGE SCALE GENOMIC DNA]</scope>
    <source>
        <strain evidence="4 5">CCFEE 5792</strain>
    </source>
</reference>
<accession>A0AAV9NM46</accession>
<dbReference type="InterPro" id="IPR036291">
    <property type="entry name" value="NAD(P)-bd_dom_sf"/>
</dbReference>
<name>A0AAV9NM46_9EURO</name>
<dbReference type="Proteomes" id="UP001358417">
    <property type="component" value="Unassembled WGS sequence"/>
</dbReference>
<proteinExistence type="inferred from homology"/>
<dbReference type="RefSeq" id="XP_064710713.1">
    <property type="nucleotide sequence ID" value="XM_064851710.1"/>
</dbReference>
<organism evidence="4 5">
    <name type="scientific">Exophiala bonariae</name>
    <dbReference type="NCBI Taxonomy" id="1690606"/>
    <lineage>
        <taxon>Eukaryota</taxon>
        <taxon>Fungi</taxon>
        <taxon>Dikarya</taxon>
        <taxon>Ascomycota</taxon>
        <taxon>Pezizomycotina</taxon>
        <taxon>Eurotiomycetes</taxon>
        <taxon>Chaetothyriomycetidae</taxon>
        <taxon>Chaetothyriales</taxon>
        <taxon>Herpotrichiellaceae</taxon>
        <taxon>Exophiala</taxon>
    </lineage>
</organism>
<dbReference type="Pfam" id="PF00107">
    <property type="entry name" value="ADH_zinc_N"/>
    <property type="match status" value="1"/>
</dbReference>
<feature type="domain" description="Enoyl reductase (ER)" evidence="3">
    <location>
        <begin position="10"/>
        <end position="337"/>
    </location>
</feature>
<sequence>MKGVIVTEVGAQPTVVDNLTKPVPAPDQVLVKSIWAAINPVDNYMVDWGILVVEWPFVLGCDAAGVVVEAGEEASSRYGLTPGTEVFGCTRLGHQQYSTAQEFFLMDAAVTLRKPKNISLVEAATLGVGSETAMLALVEGLKVSFGNPKQDQDEWIVVLGGASSVGKCAIQLARAAGYKVAASCSSKSADEVKALGAATFDYKQPLEAQVQEVLEMTSGKFSKVFDAVAADDPLIAKALFRVTNSPDKRFATTNDWSGIGDFEGGKSYLTQLGAVGRPEATELNKRIASYVPVIIGAIERGDLKPADYEVIGNGLEAMITACKHQKSGAGGSRKVVIKIQDE</sequence>
<comment type="similarity">
    <text evidence="1">Belongs to the zinc-containing alcohol dehydrogenase family.</text>
</comment>
<dbReference type="Gene3D" id="3.90.180.10">
    <property type="entry name" value="Medium-chain alcohol dehydrogenases, catalytic domain"/>
    <property type="match status" value="1"/>
</dbReference>
<dbReference type="SUPFAM" id="SSF50129">
    <property type="entry name" value="GroES-like"/>
    <property type="match status" value="1"/>
</dbReference>
<evidence type="ECO:0000313" key="4">
    <source>
        <dbReference type="EMBL" id="KAK5061616.1"/>
    </source>
</evidence>
<evidence type="ECO:0000256" key="1">
    <source>
        <dbReference type="ARBA" id="ARBA00008072"/>
    </source>
</evidence>
<keyword evidence="2" id="KW-0560">Oxidoreductase</keyword>
<evidence type="ECO:0000313" key="5">
    <source>
        <dbReference type="Proteomes" id="UP001358417"/>
    </source>
</evidence>